<dbReference type="WBParaSite" id="TREG1_7580.1">
    <property type="protein sequence ID" value="TREG1_7580.1"/>
    <property type="gene ID" value="TREG1_7580"/>
</dbReference>
<dbReference type="AlphaFoldDB" id="A0AA85KBS3"/>
<name>A0AA85KBS3_TRIRE</name>
<evidence type="ECO:0000313" key="3">
    <source>
        <dbReference type="WBParaSite" id="TREG1_7580.1"/>
    </source>
</evidence>
<protein>
    <recommendedName>
        <fullName evidence="1">Reverse transcriptase domain-containing protein</fullName>
    </recommendedName>
</protein>
<dbReference type="Proteomes" id="UP000050795">
    <property type="component" value="Unassembled WGS sequence"/>
</dbReference>
<evidence type="ECO:0000259" key="1">
    <source>
        <dbReference type="Pfam" id="PF00078"/>
    </source>
</evidence>
<accession>A0AA85KBS3</accession>
<keyword evidence="2" id="KW-1185">Reference proteome</keyword>
<dbReference type="PANTHER" id="PTHR47027:SF25">
    <property type="entry name" value="REVERSE TRANSCRIPTASE DOMAIN-CONTAINING PROTEIN"/>
    <property type="match status" value="1"/>
</dbReference>
<reference evidence="3" key="2">
    <citation type="submission" date="2023-11" db="UniProtKB">
        <authorList>
            <consortium name="WormBaseParasite"/>
        </authorList>
    </citation>
    <scope>IDENTIFICATION</scope>
</reference>
<organism evidence="2 3">
    <name type="scientific">Trichobilharzia regenti</name>
    <name type="common">Nasal bird schistosome</name>
    <dbReference type="NCBI Taxonomy" id="157069"/>
    <lineage>
        <taxon>Eukaryota</taxon>
        <taxon>Metazoa</taxon>
        <taxon>Spiralia</taxon>
        <taxon>Lophotrochozoa</taxon>
        <taxon>Platyhelminthes</taxon>
        <taxon>Trematoda</taxon>
        <taxon>Digenea</taxon>
        <taxon>Strigeidida</taxon>
        <taxon>Schistosomatoidea</taxon>
        <taxon>Schistosomatidae</taxon>
        <taxon>Trichobilharzia</taxon>
    </lineage>
</organism>
<reference evidence="2" key="1">
    <citation type="submission" date="2022-06" db="EMBL/GenBank/DDBJ databases">
        <authorList>
            <person name="Berger JAMES D."/>
            <person name="Berger JAMES D."/>
        </authorList>
    </citation>
    <scope>NUCLEOTIDE SEQUENCE [LARGE SCALE GENOMIC DNA]</scope>
</reference>
<evidence type="ECO:0000313" key="2">
    <source>
        <dbReference type="Proteomes" id="UP000050795"/>
    </source>
</evidence>
<dbReference type="Pfam" id="PF00078">
    <property type="entry name" value="RVT_1"/>
    <property type="match status" value="1"/>
</dbReference>
<feature type="domain" description="Reverse transcriptase" evidence="1">
    <location>
        <begin position="9"/>
        <end position="116"/>
    </location>
</feature>
<proteinExistence type="predicted"/>
<dbReference type="PANTHER" id="PTHR47027">
    <property type="entry name" value="REVERSE TRANSCRIPTASE DOMAIN-CONTAINING PROTEIN"/>
    <property type="match status" value="1"/>
</dbReference>
<sequence>MLYHTVKRCPASPILFNFTIDWISRHALTEHHGVQLSPDIHITDLEFADDVVLLAENFPDMQQALDQIYHLAPTIDLKINTSKTKMFSNTSTSNDEILSLNGAPIEIVPSFRYLGSIMLPNGQAKNEVNGRISNARNAFLQLRSVLWSKREISLRTKIRVYQASIRPVLLYGCETWPLRAEDLRRLEVLDHWCLRYILHVRWQDKLSNEEVRRRCYNINQIPVLVQQRRLRWFGHVLRRPDDDLVKSVLNPSPLPSWRCRRGGQLKTWLGTVKADMECLGLQTVYGLCMWNKNWISLSQNLASDRRAWAATIRDVHEADSSSSRR</sequence>
<dbReference type="InterPro" id="IPR000477">
    <property type="entry name" value="RT_dom"/>
</dbReference>